<keyword evidence="7" id="KW-0131">Cell cycle</keyword>
<protein>
    <recommendedName>
        <fullName evidence="10">POTRA domain-containing protein</fullName>
    </recommendedName>
</protein>
<evidence type="ECO:0000256" key="8">
    <source>
        <dbReference type="SAM" id="MobiDB-lite"/>
    </source>
</evidence>
<dbReference type="Pfam" id="PF08478">
    <property type="entry name" value="POTRA_1"/>
    <property type="match status" value="1"/>
</dbReference>
<dbReference type="OrthoDB" id="4793367at2"/>
<dbReference type="PROSITE" id="PS51779">
    <property type="entry name" value="POTRA"/>
    <property type="match status" value="1"/>
</dbReference>
<feature type="region of interest" description="Disordered" evidence="8">
    <location>
        <begin position="1"/>
        <end position="69"/>
    </location>
</feature>
<keyword evidence="3" id="KW-0132">Cell division</keyword>
<evidence type="ECO:0000256" key="7">
    <source>
        <dbReference type="ARBA" id="ARBA00023306"/>
    </source>
</evidence>
<keyword evidence="4 9" id="KW-0812">Transmembrane</keyword>
<evidence type="ECO:0000256" key="5">
    <source>
        <dbReference type="ARBA" id="ARBA00022989"/>
    </source>
</evidence>
<evidence type="ECO:0000256" key="6">
    <source>
        <dbReference type="ARBA" id="ARBA00023136"/>
    </source>
</evidence>
<evidence type="ECO:0000256" key="3">
    <source>
        <dbReference type="ARBA" id="ARBA00022618"/>
    </source>
</evidence>
<sequence length="323" mass="34475">MRRPPPIEPPRRPLNGAPAATDTVEDDQPFVAPFPRTKPHGRAESAASAEERRPPEAEPAESDTAEADEPVVGLRDVWRAARARRRVLQSEARRFTAAQRRRRRIWIGIAAAFVLLVGGSTAAAYSPLFAVQTIEVAGTHALKASDVQKALSSELGKPYPLIDQSVIKAALVRFPMVETYTLEAVPPHELVVRIVERTPVGFIRTGAGYTVVDAAGVALSTTPTRPSGVAQITAGGVDSASFRAIGEVMRALPASIRDKVTAVSAQSPDAVTFTLGPTGTIVVWGSADQTTYKVAVLERTMKARPPAGVHQYDVSAPNAVVVR</sequence>
<evidence type="ECO:0000313" key="12">
    <source>
        <dbReference type="Proteomes" id="UP000031030"/>
    </source>
</evidence>
<evidence type="ECO:0000259" key="10">
    <source>
        <dbReference type="PROSITE" id="PS51779"/>
    </source>
</evidence>
<dbReference type="EMBL" id="JTDK01000012">
    <property type="protein sequence ID" value="KHK96923.1"/>
    <property type="molecule type" value="Genomic_DNA"/>
</dbReference>
<feature type="domain" description="POTRA" evidence="10">
    <location>
        <begin position="129"/>
        <end position="197"/>
    </location>
</feature>
<dbReference type="InterPro" id="IPR013685">
    <property type="entry name" value="POTRA_FtsQ_type"/>
</dbReference>
<comment type="subcellular location">
    <subcellularLocation>
        <location evidence="1">Membrane</location>
    </subcellularLocation>
</comment>
<comment type="caution">
    <text evidence="11">The sequence shown here is derived from an EMBL/GenBank/DDBJ whole genome shotgun (WGS) entry which is preliminary data.</text>
</comment>
<dbReference type="Proteomes" id="UP000031030">
    <property type="component" value="Unassembled WGS sequence"/>
</dbReference>
<reference evidence="11 12" key="1">
    <citation type="submission" date="2014-11" db="EMBL/GenBank/DDBJ databases">
        <title>Genome sequence of Microbacterium mangrovi MUSC 115(T).</title>
        <authorList>
            <person name="Lee L.-H."/>
        </authorList>
    </citation>
    <scope>NUCLEOTIDE SEQUENCE [LARGE SCALE GENOMIC DNA]</scope>
    <source>
        <strain evidence="11 12">MUSC 115</strain>
    </source>
</reference>
<keyword evidence="2" id="KW-1003">Cell membrane</keyword>
<feature type="compositionally biased region" description="Acidic residues" evidence="8">
    <location>
        <begin position="58"/>
        <end position="69"/>
    </location>
</feature>
<dbReference type="STRING" id="1348253.LK09_13875"/>
<evidence type="ECO:0000256" key="1">
    <source>
        <dbReference type="ARBA" id="ARBA00004370"/>
    </source>
</evidence>
<gene>
    <name evidence="11" type="ORF">LK09_13875</name>
</gene>
<dbReference type="RefSeq" id="WP_039400564.1">
    <property type="nucleotide sequence ID" value="NZ_JTDK01000012.1"/>
</dbReference>
<keyword evidence="6 9" id="KW-0472">Membrane</keyword>
<dbReference type="Gene3D" id="3.10.20.310">
    <property type="entry name" value="membrane protein fhac"/>
    <property type="match status" value="1"/>
</dbReference>
<dbReference type="GO" id="GO:0005886">
    <property type="term" value="C:plasma membrane"/>
    <property type="evidence" value="ECO:0007669"/>
    <property type="project" value="TreeGrafter"/>
</dbReference>
<organism evidence="11 12">
    <name type="scientific">Microbacterium mangrovi</name>
    <dbReference type="NCBI Taxonomy" id="1348253"/>
    <lineage>
        <taxon>Bacteria</taxon>
        <taxon>Bacillati</taxon>
        <taxon>Actinomycetota</taxon>
        <taxon>Actinomycetes</taxon>
        <taxon>Micrococcales</taxon>
        <taxon>Microbacteriaceae</taxon>
        <taxon>Microbacterium</taxon>
    </lineage>
</organism>
<feature type="transmembrane region" description="Helical" evidence="9">
    <location>
        <begin position="105"/>
        <end position="125"/>
    </location>
</feature>
<dbReference type="PANTHER" id="PTHR37820:SF1">
    <property type="entry name" value="CELL DIVISION PROTEIN FTSQ"/>
    <property type="match status" value="1"/>
</dbReference>
<evidence type="ECO:0000313" key="11">
    <source>
        <dbReference type="EMBL" id="KHK96923.1"/>
    </source>
</evidence>
<dbReference type="PANTHER" id="PTHR37820">
    <property type="entry name" value="CELL DIVISION PROTEIN DIVIB"/>
    <property type="match status" value="1"/>
</dbReference>
<proteinExistence type="predicted"/>
<dbReference type="GO" id="GO:0051301">
    <property type="term" value="P:cell division"/>
    <property type="evidence" value="ECO:0007669"/>
    <property type="project" value="UniProtKB-KW"/>
</dbReference>
<evidence type="ECO:0000256" key="2">
    <source>
        <dbReference type="ARBA" id="ARBA00022475"/>
    </source>
</evidence>
<evidence type="ECO:0000256" key="9">
    <source>
        <dbReference type="SAM" id="Phobius"/>
    </source>
</evidence>
<accession>A0A0B2A5T7</accession>
<name>A0A0B2A5T7_9MICO</name>
<dbReference type="AlphaFoldDB" id="A0A0B2A5T7"/>
<keyword evidence="12" id="KW-1185">Reference proteome</keyword>
<dbReference type="InterPro" id="IPR050487">
    <property type="entry name" value="FtsQ_DivIB"/>
</dbReference>
<keyword evidence="5 9" id="KW-1133">Transmembrane helix</keyword>
<evidence type="ECO:0000256" key="4">
    <source>
        <dbReference type="ARBA" id="ARBA00022692"/>
    </source>
</evidence>
<dbReference type="InterPro" id="IPR034746">
    <property type="entry name" value="POTRA"/>
</dbReference>